<feature type="domain" description="Myb/SANT-like DNA-binding" evidence="2">
    <location>
        <begin position="100"/>
        <end position="189"/>
    </location>
</feature>
<dbReference type="InterPro" id="IPR044822">
    <property type="entry name" value="Myb_DNA-bind_4"/>
</dbReference>
<feature type="region of interest" description="Disordered" evidence="1">
    <location>
        <begin position="390"/>
        <end position="460"/>
    </location>
</feature>
<evidence type="ECO:0000256" key="1">
    <source>
        <dbReference type="SAM" id="MobiDB-lite"/>
    </source>
</evidence>
<dbReference type="Proteomes" id="UP001159042">
    <property type="component" value="Unassembled WGS sequence"/>
</dbReference>
<feature type="compositionally biased region" description="Polar residues" evidence="1">
    <location>
        <begin position="437"/>
        <end position="454"/>
    </location>
</feature>
<reference evidence="3 4" key="1">
    <citation type="journal article" date="2023" name="Insect Mol. Biol.">
        <title>Genome sequencing provides insights into the evolution of gene families encoding plant cell wall-degrading enzymes in longhorned beetles.</title>
        <authorList>
            <person name="Shin N.R."/>
            <person name="Okamura Y."/>
            <person name="Kirsch R."/>
            <person name="Pauchet Y."/>
        </authorList>
    </citation>
    <scope>NUCLEOTIDE SEQUENCE [LARGE SCALE GENOMIC DNA]</scope>
    <source>
        <strain evidence="3">EAD_L_NR</strain>
    </source>
</reference>
<evidence type="ECO:0000313" key="3">
    <source>
        <dbReference type="EMBL" id="KAJ8915590.1"/>
    </source>
</evidence>
<dbReference type="EMBL" id="JANEYG010000052">
    <property type="protein sequence ID" value="KAJ8915590.1"/>
    <property type="molecule type" value="Genomic_DNA"/>
</dbReference>
<feature type="compositionally biased region" description="Low complexity" evidence="1">
    <location>
        <begin position="229"/>
        <end position="239"/>
    </location>
</feature>
<name>A0AAV8VP59_9CUCU</name>
<feature type="compositionally biased region" description="Polar residues" evidence="1">
    <location>
        <begin position="401"/>
        <end position="424"/>
    </location>
</feature>
<dbReference type="CDD" id="cd00085">
    <property type="entry name" value="HNHc"/>
    <property type="match status" value="1"/>
</dbReference>
<organism evidence="3 4">
    <name type="scientific">Exocentrus adspersus</name>
    <dbReference type="NCBI Taxonomy" id="1586481"/>
    <lineage>
        <taxon>Eukaryota</taxon>
        <taxon>Metazoa</taxon>
        <taxon>Ecdysozoa</taxon>
        <taxon>Arthropoda</taxon>
        <taxon>Hexapoda</taxon>
        <taxon>Insecta</taxon>
        <taxon>Pterygota</taxon>
        <taxon>Neoptera</taxon>
        <taxon>Endopterygota</taxon>
        <taxon>Coleoptera</taxon>
        <taxon>Polyphaga</taxon>
        <taxon>Cucujiformia</taxon>
        <taxon>Chrysomeloidea</taxon>
        <taxon>Cerambycidae</taxon>
        <taxon>Lamiinae</taxon>
        <taxon>Acanthocinini</taxon>
        <taxon>Exocentrus</taxon>
    </lineage>
</organism>
<gene>
    <name evidence="3" type="ORF">NQ315_012475</name>
</gene>
<dbReference type="AlphaFoldDB" id="A0AAV8VP59"/>
<keyword evidence="4" id="KW-1185">Reference proteome</keyword>
<comment type="caution">
    <text evidence="3">The sequence shown here is derived from an EMBL/GenBank/DDBJ whole genome shotgun (WGS) entry which is preliminary data.</text>
</comment>
<feature type="region of interest" description="Disordered" evidence="1">
    <location>
        <begin position="213"/>
        <end position="265"/>
    </location>
</feature>
<sequence length="520" mass="58538">MSSPDFQLIFKSLVTNSEGNIVENEKNEILCIVEDSLGNHRKIFLERTNLEGACLIPVSDFDTSINHINQNHPTNPTNLSNINECSIWKTSKSQTEKDHNATLLLLKLRLEYDKEFSDKKTVKNTIWSKISTQLNNSGYFVSEGTVGREKVRQKLSNLQTSFQKYLQKRNQTGEGFVENPQYFEELDKILGSKHKVSPPFVIDSEIYDKIEESKIESTPKPGTSKQSSDDAGSQAGSSSCSDITNNRPNKFTSTKKTVRPQKEKERIISVMKTMHAETIEERRREFNAVIDLMNKENNQRHEEIMAILRTLGSEQKHSTPTESSRRDGIVKVAEAPTGILAKSENRRTRNILSRVSYLPKDSTVLAKRTPGPSLAYTLGVARRHKHCYPVTTRSRRAVHEFQTSSQEENSPKSESPNTIGTNHPQVAHSAEEDSPPIQLQTQAKARVLRTSSELTSKEGDEQVRVAGNCCSSRPGFTVTVRRSYVSWGTAVVPGQSSPRPYAALLRYLLLLPRTRHGELL</sequence>
<dbReference type="Gene3D" id="1.10.10.60">
    <property type="entry name" value="Homeodomain-like"/>
    <property type="match status" value="1"/>
</dbReference>
<accession>A0AAV8VP59</accession>
<evidence type="ECO:0000259" key="2">
    <source>
        <dbReference type="Pfam" id="PF13837"/>
    </source>
</evidence>
<feature type="compositionally biased region" description="Polar residues" evidence="1">
    <location>
        <begin position="240"/>
        <end position="255"/>
    </location>
</feature>
<protein>
    <recommendedName>
        <fullName evidence="2">Myb/SANT-like DNA-binding domain-containing protein</fullName>
    </recommendedName>
</protein>
<evidence type="ECO:0000313" key="4">
    <source>
        <dbReference type="Proteomes" id="UP001159042"/>
    </source>
</evidence>
<proteinExistence type="predicted"/>
<dbReference type="Pfam" id="PF13837">
    <property type="entry name" value="Myb_DNA-bind_4"/>
    <property type="match status" value="1"/>
</dbReference>
<dbReference type="InterPro" id="IPR003615">
    <property type="entry name" value="HNH_nuc"/>
</dbReference>